<dbReference type="Proteomes" id="UP000885392">
    <property type="component" value="Unassembled WGS sequence"/>
</dbReference>
<dbReference type="EMBL" id="CP030219">
    <property type="protein sequence ID" value="AXD72132.1"/>
    <property type="molecule type" value="Genomic_DNA"/>
</dbReference>
<keyword evidence="1" id="KW-0812">Transmembrane</keyword>
<evidence type="ECO:0000313" key="2">
    <source>
        <dbReference type="EMBL" id="AXD72132.1"/>
    </source>
</evidence>
<dbReference type="RefSeq" id="WP_154807722.1">
    <property type="nucleotide sequence ID" value="NZ_CP030219.1"/>
</dbReference>
<dbReference type="AlphaFoldDB" id="A0A344SB93"/>
<evidence type="ECO:0000313" key="4">
    <source>
        <dbReference type="Proteomes" id="UP000251994"/>
    </source>
</evidence>
<dbReference type="EMBL" id="RVIJ01000040">
    <property type="protein sequence ID" value="MLW03217.1"/>
    <property type="molecule type" value="Genomic_DNA"/>
</dbReference>
<reference evidence="2 4" key="1">
    <citation type="submission" date="2018-06" db="EMBL/GenBank/DDBJ databases">
        <title>Completed Genome Sequences of 32 Strains from Various Serotypes of Salmonella enterica.</title>
        <authorList>
            <person name="Nash J.H.E."/>
            <person name="Robertson J."/>
            <person name="Bessonov K."/>
        </authorList>
    </citation>
    <scope>NUCLEOTIDE SEQUENCE [LARGE SCALE GENOMIC DNA]</scope>
    <source>
        <strain evidence="2 4">SA20021456</strain>
    </source>
</reference>
<keyword evidence="1" id="KW-0472">Membrane</keyword>
<dbReference type="Proteomes" id="UP000251994">
    <property type="component" value="Chromosome"/>
</dbReference>
<protein>
    <submittedName>
        <fullName evidence="3">Uncharacterized protein</fullName>
    </submittedName>
</protein>
<sequence>MPVLLDTIPEKAAKVPRPDTRHWLLFLAFVMPGGIVLTIWNWTTERTGFIFWFTALGLPFCLWGLLFSLRRFAYKAEQVGAESRNVEREALIDRETCRGQRCAWILDTCVQHFSGNSPGALVKAVSRTVPATEASTPRGSKSAIRYAALASFQTDLDTELISATSTLVAHVQKITDTLPKDIPCSLMLDCDDDIRPGVEEHFRNELTARTGRVFRLLSGKGLAAFDAWLDQRWDTPGILTGVTFSLPAQPHEGDADAITLLVLSNRKVVGYPHAVCLHRPERGQENRLVKTLHRALLWAATAPEALKTAWYTGPILSSGSGWNMACEDNGVTFSLSKDNHGIDPALGYAERAAPWLAIILASAACSDNGPQVIAAQPAADKDDVWVTVITKEEVCKGTSRNV</sequence>
<reference evidence="3" key="2">
    <citation type="submission" date="2018-10" db="EMBL/GenBank/DDBJ databases">
        <authorList>
            <consortium name="PulseNet: The National Subtyping Network for Foodborne Disease Surveillance"/>
            <person name="Tarr C.L."/>
            <person name="Trees E."/>
            <person name="Katz L.S."/>
            <person name="Carleton-Romer H.A."/>
            <person name="Stroika S."/>
            <person name="Kucerova Z."/>
            <person name="Roache K.F."/>
            <person name="Sabol A.L."/>
            <person name="Besser J."/>
            <person name="Gerner-Smidt P."/>
        </authorList>
    </citation>
    <scope>NUCLEOTIDE SEQUENCE [LARGE SCALE GENOMIC DNA]</scope>
    <source>
        <strain evidence="3">PNUSAS038541</strain>
    </source>
</reference>
<feature type="transmembrane region" description="Helical" evidence="1">
    <location>
        <begin position="49"/>
        <end position="69"/>
    </location>
</feature>
<evidence type="ECO:0000256" key="1">
    <source>
        <dbReference type="SAM" id="Phobius"/>
    </source>
</evidence>
<feature type="transmembrane region" description="Helical" evidence="1">
    <location>
        <begin position="23"/>
        <end position="43"/>
    </location>
</feature>
<gene>
    <name evidence="2" type="ORF">CHC34_14985</name>
    <name evidence="3" type="ORF">EAK82_24220</name>
</gene>
<name>A0A344SB93_SALER</name>
<keyword evidence="1" id="KW-1133">Transmembrane helix</keyword>
<evidence type="ECO:0000313" key="3">
    <source>
        <dbReference type="EMBL" id="MLW03217.1"/>
    </source>
</evidence>
<proteinExistence type="predicted"/>
<accession>A0A344SB93</accession>
<organism evidence="3">
    <name type="scientific">Salmonella enterica</name>
    <name type="common">Salmonella choleraesuis</name>
    <dbReference type="NCBI Taxonomy" id="28901"/>
    <lineage>
        <taxon>Bacteria</taxon>
        <taxon>Pseudomonadati</taxon>
        <taxon>Pseudomonadota</taxon>
        <taxon>Gammaproteobacteria</taxon>
        <taxon>Enterobacterales</taxon>
        <taxon>Enterobacteriaceae</taxon>
        <taxon>Salmonella</taxon>
    </lineage>
</organism>